<dbReference type="InterPro" id="IPR023885">
    <property type="entry name" value="4Fe4S-binding_SPASM_dom"/>
</dbReference>
<evidence type="ECO:0000259" key="8">
    <source>
        <dbReference type="PROSITE" id="PS51918"/>
    </source>
</evidence>
<dbReference type="SFLD" id="SFLDS00029">
    <property type="entry name" value="Radical_SAM"/>
    <property type="match status" value="1"/>
</dbReference>
<proteinExistence type="inferred from homology"/>
<evidence type="ECO:0000256" key="3">
    <source>
        <dbReference type="ARBA" id="ARBA00022691"/>
    </source>
</evidence>
<keyword evidence="6" id="KW-0411">Iron-sulfur</keyword>
<evidence type="ECO:0000256" key="4">
    <source>
        <dbReference type="ARBA" id="ARBA00022723"/>
    </source>
</evidence>
<organism evidence="9">
    <name type="scientific">hydrothermal vent metagenome</name>
    <dbReference type="NCBI Taxonomy" id="652676"/>
    <lineage>
        <taxon>unclassified sequences</taxon>
        <taxon>metagenomes</taxon>
        <taxon>ecological metagenomes</taxon>
    </lineage>
</organism>
<keyword evidence="2" id="KW-0004">4Fe-4S</keyword>
<dbReference type="InterPro" id="IPR007197">
    <property type="entry name" value="rSAM"/>
</dbReference>
<dbReference type="PANTHER" id="PTHR43273:SF3">
    <property type="entry name" value="ANAEROBIC SULFATASE-MATURATING ENZYME HOMOLOG ASLB-RELATED"/>
    <property type="match status" value="1"/>
</dbReference>
<keyword evidence="4" id="KW-0479">Metal-binding</keyword>
<evidence type="ECO:0000256" key="6">
    <source>
        <dbReference type="ARBA" id="ARBA00023014"/>
    </source>
</evidence>
<dbReference type="GO" id="GO:0016491">
    <property type="term" value="F:oxidoreductase activity"/>
    <property type="evidence" value="ECO:0007669"/>
    <property type="project" value="InterPro"/>
</dbReference>
<dbReference type="Pfam" id="PF04055">
    <property type="entry name" value="Radical_SAM"/>
    <property type="match status" value="1"/>
</dbReference>
<dbReference type="PROSITE" id="PS01305">
    <property type="entry name" value="MOAA_NIFB_PQQE"/>
    <property type="match status" value="1"/>
</dbReference>
<protein>
    <recommendedName>
        <fullName evidence="8">Radical SAM core domain-containing protein</fullName>
    </recommendedName>
</protein>
<dbReference type="InterPro" id="IPR058240">
    <property type="entry name" value="rSAM_sf"/>
</dbReference>
<gene>
    <name evidence="9" type="ORF">MNBD_DELTA04-251</name>
</gene>
<evidence type="ECO:0000256" key="1">
    <source>
        <dbReference type="ARBA" id="ARBA00001966"/>
    </source>
</evidence>
<comment type="cofactor">
    <cofactor evidence="1">
        <name>[4Fe-4S] cluster</name>
        <dbReference type="ChEBI" id="CHEBI:49883"/>
    </cofactor>
</comment>
<sequence length="350" mass="37528">MPADTETNCGAGGEPRYLVLMLTEACNLRCVYCYRGEPGSSRPMSREVVARSLERAAGSGLPFHVQLTGGEPTLEPALVEWVVSLVRQKGWPATIGLQTNGSLLDRSMVRICKHYDIQVGVSLDGPPEVQERMRGEAAATLRGLQLLCEHEVPFRVTTVVTGQNIRTLGRLALLLGTLPAARGLGLDLLVSRGRALAGGRVTHPTAPELKNGMKMLLQALTWINKNRPHPVKLRELELLQRAAAGEGRRRFCHAATGEAMAVLPDGSVYPCAQTAGDPGFACGSVTAPGAPDLVCLGGGRPANERCRDCPLAGFCPGDCPSRQHYNDAPDAGLACVMYRTLWAAYKRSLP</sequence>
<dbReference type="GO" id="GO:0046872">
    <property type="term" value="F:metal ion binding"/>
    <property type="evidence" value="ECO:0007669"/>
    <property type="project" value="UniProtKB-KW"/>
</dbReference>
<dbReference type="NCBIfam" id="TIGR04085">
    <property type="entry name" value="rSAM_more_4Fe4S"/>
    <property type="match status" value="1"/>
</dbReference>
<dbReference type="PANTHER" id="PTHR43273">
    <property type="entry name" value="ANAEROBIC SULFATASE-MATURATING ENZYME HOMOLOG ASLB-RELATED"/>
    <property type="match status" value="1"/>
</dbReference>
<dbReference type="PROSITE" id="PS51918">
    <property type="entry name" value="RADICAL_SAM"/>
    <property type="match status" value="1"/>
</dbReference>
<evidence type="ECO:0000256" key="2">
    <source>
        <dbReference type="ARBA" id="ARBA00022485"/>
    </source>
</evidence>
<dbReference type="SFLD" id="SFLDG01067">
    <property type="entry name" value="SPASM/twitch_domain_containing"/>
    <property type="match status" value="1"/>
</dbReference>
<evidence type="ECO:0000256" key="7">
    <source>
        <dbReference type="ARBA" id="ARBA00023601"/>
    </source>
</evidence>
<name>A0A3B0VPF7_9ZZZZ</name>
<dbReference type="InterPro" id="IPR000385">
    <property type="entry name" value="MoaA_NifB_PqqE_Fe-S-bd_CS"/>
</dbReference>
<reference evidence="9" key="1">
    <citation type="submission" date="2018-06" db="EMBL/GenBank/DDBJ databases">
        <authorList>
            <person name="Zhirakovskaya E."/>
        </authorList>
    </citation>
    <scope>NUCLEOTIDE SEQUENCE</scope>
</reference>
<evidence type="ECO:0000256" key="5">
    <source>
        <dbReference type="ARBA" id="ARBA00023004"/>
    </source>
</evidence>
<accession>A0A3B0VPF7</accession>
<dbReference type="InterPro" id="IPR013785">
    <property type="entry name" value="Aldolase_TIM"/>
</dbReference>
<dbReference type="SUPFAM" id="SSF102114">
    <property type="entry name" value="Radical SAM enzymes"/>
    <property type="match status" value="1"/>
</dbReference>
<dbReference type="Gene3D" id="3.20.20.70">
    <property type="entry name" value="Aldolase class I"/>
    <property type="match status" value="1"/>
</dbReference>
<dbReference type="InterPro" id="IPR023867">
    <property type="entry name" value="Sulphatase_maturase_rSAM"/>
</dbReference>
<comment type="similarity">
    <text evidence="7">Belongs to the radical SAM superfamily. Anaerobic sulfatase-maturating enzyme family.</text>
</comment>
<dbReference type="SFLD" id="SFLDG01386">
    <property type="entry name" value="main_SPASM_domain-containing"/>
    <property type="match status" value="1"/>
</dbReference>
<keyword evidence="5" id="KW-0408">Iron</keyword>
<dbReference type="GO" id="GO:0051539">
    <property type="term" value="F:4 iron, 4 sulfur cluster binding"/>
    <property type="evidence" value="ECO:0007669"/>
    <property type="project" value="UniProtKB-KW"/>
</dbReference>
<feature type="domain" description="Radical SAM core" evidence="8">
    <location>
        <begin position="12"/>
        <end position="224"/>
    </location>
</feature>
<dbReference type="CDD" id="cd01335">
    <property type="entry name" value="Radical_SAM"/>
    <property type="match status" value="1"/>
</dbReference>
<evidence type="ECO:0000313" key="9">
    <source>
        <dbReference type="EMBL" id="VAW40982.1"/>
    </source>
</evidence>
<dbReference type="AlphaFoldDB" id="A0A3B0VPF7"/>
<keyword evidence="3" id="KW-0949">S-adenosyl-L-methionine</keyword>
<dbReference type="EMBL" id="UOEY01000116">
    <property type="protein sequence ID" value="VAW40982.1"/>
    <property type="molecule type" value="Genomic_DNA"/>
</dbReference>